<dbReference type="GO" id="GO:1902600">
    <property type="term" value="P:proton transmembrane transport"/>
    <property type="evidence" value="ECO:0007669"/>
    <property type="project" value="InterPro"/>
</dbReference>
<evidence type="ECO:0000256" key="1">
    <source>
        <dbReference type="ARBA" id="ARBA00004141"/>
    </source>
</evidence>
<feature type="transmembrane region" description="Helical" evidence="9">
    <location>
        <begin position="150"/>
        <end position="172"/>
    </location>
</feature>
<dbReference type="GO" id="GO:0016020">
    <property type="term" value="C:membrane"/>
    <property type="evidence" value="ECO:0007669"/>
    <property type="project" value="UniProtKB-SubCell"/>
</dbReference>
<feature type="transmembrane region" description="Helical" evidence="9">
    <location>
        <begin position="6"/>
        <end position="27"/>
    </location>
</feature>
<evidence type="ECO:0000256" key="6">
    <source>
        <dbReference type="ARBA" id="ARBA00022989"/>
    </source>
</evidence>
<comment type="similarity">
    <text evidence="2">Belongs to the monovalent cation:proton antiporter 2 (CPA2) transporter (TC 2.A.37) family.</text>
</comment>
<keyword evidence="5 9" id="KW-0812">Transmembrane</keyword>
<dbReference type="Proteomes" id="UP000324194">
    <property type="component" value="Chromosome 1"/>
</dbReference>
<feature type="transmembrane region" description="Helical" evidence="9">
    <location>
        <begin position="184"/>
        <end position="203"/>
    </location>
</feature>
<keyword evidence="6 9" id="KW-1133">Transmembrane helix</keyword>
<feature type="transmembrane region" description="Helical" evidence="9">
    <location>
        <begin position="215"/>
        <end position="235"/>
    </location>
</feature>
<keyword evidence="4" id="KW-0050">Antiport</keyword>
<dbReference type="PANTHER" id="PTHR42751">
    <property type="entry name" value="SODIUM/HYDROGEN EXCHANGER FAMILY/TRKA DOMAIN PROTEIN"/>
    <property type="match status" value="1"/>
</dbReference>
<evidence type="ECO:0000256" key="9">
    <source>
        <dbReference type="SAM" id="Phobius"/>
    </source>
</evidence>
<feature type="transmembrane region" description="Helical" evidence="9">
    <location>
        <begin position="58"/>
        <end position="77"/>
    </location>
</feature>
<comment type="subcellular location">
    <subcellularLocation>
        <location evidence="1">Membrane</location>
        <topology evidence="1">Multi-pass membrane protein</topology>
    </subcellularLocation>
</comment>
<keyword evidence="7" id="KW-0406">Ion transport</keyword>
<dbReference type="InterPro" id="IPR038770">
    <property type="entry name" value="Na+/solute_symporter_sf"/>
</dbReference>
<evidence type="ECO:0000256" key="5">
    <source>
        <dbReference type="ARBA" id="ARBA00022692"/>
    </source>
</evidence>
<organism evidence="11 12">
    <name type="scientific">Aquicella siphonis</name>
    <dbReference type="NCBI Taxonomy" id="254247"/>
    <lineage>
        <taxon>Bacteria</taxon>
        <taxon>Pseudomonadati</taxon>
        <taxon>Pseudomonadota</taxon>
        <taxon>Gammaproteobacteria</taxon>
        <taxon>Legionellales</taxon>
        <taxon>Coxiellaceae</taxon>
        <taxon>Aquicella</taxon>
    </lineage>
</organism>
<feature type="transmembrane region" description="Helical" evidence="9">
    <location>
        <begin position="326"/>
        <end position="344"/>
    </location>
</feature>
<evidence type="ECO:0000256" key="3">
    <source>
        <dbReference type="ARBA" id="ARBA00022448"/>
    </source>
</evidence>
<dbReference type="InterPro" id="IPR006153">
    <property type="entry name" value="Cation/H_exchanger_TM"/>
</dbReference>
<feature type="transmembrane region" description="Helical" evidence="9">
    <location>
        <begin position="266"/>
        <end position="284"/>
    </location>
</feature>
<feature type="domain" description="Cation/H+ exchanger transmembrane" evidence="10">
    <location>
        <begin position="20"/>
        <end position="367"/>
    </location>
</feature>
<name>A0A5E4PFY1_9COXI</name>
<dbReference type="EMBL" id="LR699119">
    <property type="protein sequence ID" value="VVC75256.1"/>
    <property type="molecule type" value="Genomic_DNA"/>
</dbReference>
<dbReference type="KEGG" id="asip:AQUSIP_05440"/>
<protein>
    <submittedName>
        <fullName evidence="11">Glutathione-regulated potassium-efflux system protein KefC</fullName>
    </submittedName>
</protein>
<keyword evidence="12" id="KW-1185">Reference proteome</keyword>
<feature type="transmembrane region" description="Helical" evidence="9">
    <location>
        <begin position="34"/>
        <end position="52"/>
    </location>
</feature>
<reference evidence="11 12" key="1">
    <citation type="submission" date="2019-08" db="EMBL/GenBank/DDBJ databases">
        <authorList>
            <person name="Guy L."/>
        </authorList>
    </citation>
    <scope>NUCLEOTIDE SEQUENCE [LARGE SCALE GENOMIC DNA]</scope>
    <source>
        <strain evidence="11 12">SGT-108</strain>
    </source>
</reference>
<feature type="transmembrane region" description="Helical" evidence="9">
    <location>
        <begin position="241"/>
        <end position="259"/>
    </location>
</feature>
<dbReference type="AlphaFoldDB" id="A0A5E4PFY1"/>
<keyword evidence="3" id="KW-0813">Transport</keyword>
<proteinExistence type="inferred from homology"/>
<gene>
    <name evidence="11" type="primary">kefC</name>
    <name evidence="11" type="ORF">AQUSIP_05440</name>
</gene>
<feature type="transmembrane region" description="Helical" evidence="9">
    <location>
        <begin position="290"/>
        <end position="314"/>
    </location>
</feature>
<sequence length="390" mass="43625">MPQNIHTISHIIFLIFFGTAILSTVALFTRQSLLVAYIVLGAILGPWGLKLVSNSEVIKQAGDIGIIFLLFLLGLHLQPQNLFHSLRKMSLITLVSSLIFFGTGFITCYTFGFNFEESLVIGIATMFSSTIIGLKLLPTTILHHQHTGELVISILLLQDIIAIGAILAIQIISSHNGPNNLTLIISAFPVLLTVAYLFQRYILRWLLEKFDKIHEYIFILSIGWCLFMAEFSHSFGLSEEIGAFIAGVALASNPISFYIAESLKPLRDFFLVLFFFSIGASFNFGFFSQVFAPACILAGFILLLKPMIFSWLLYRSGEVKSVSWEIGVRLGQMSEFSLLVIYMALESHLMTPLTAYMAQAAIIITFISSCYWTVMRYPTPLAATDRLRRD</sequence>
<feature type="transmembrane region" description="Helical" evidence="9">
    <location>
        <begin position="118"/>
        <end position="138"/>
    </location>
</feature>
<evidence type="ECO:0000256" key="2">
    <source>
        <dbReference type="ARBA" id="ARBA00005551"/>
    </source>
</evidence>
<evidence type="ECO:0000256" key="7">
    <source>
        <dbReference type="ARBA" id="ARBA00023065"/>
    </source>
</evidence>
<dbReference type="RefSeq" id="WP_408608922.1">
    <property type="nucleotide sequence ID" value="NZ_LR699119.1"/>
</dbReference>
<dbReference type="Gene3D" id="1.20.1530.20">
    <property type="match status" value="1"/>
</dbReference>
<dbReference type="Pfam" id="PF00999">
    <property type="entry name" value="Na_H_Exchanger"/>
    <property type="match status" value="1"/>
</dbReference>
<evidence type="ECO:0000256" key="4">
    <source>
        <dbReference type="ARBA" id="ARBA00022449"/>
    </source>
</evidence>
<evidence type="ECO:0000313" key="12">
    <source>
        <dbReference type="Proteomes" id="UP000324194"/>
    </source>
</evidence>
<dbReference type="GO" id="GO:0015297">
    <property type="term" value="F:antiporter activity"/>
    <property type="evidence" value="ECO:0007669"/>
    <property type="project" value="UniProtKB-KW"/>
</dbReference>
<feature type="transmembrane region" description="Helical" evidence="9">
    <location>
        <begin position="89"/>
        <end position="112"/>
    </location>
</feature>
<evidence type="ECO:0000256" key="8">
    <source>
        <dbReference type="ARBA" id="ARBA00023136"/>
    </source>
</evidence>
<feature type="transmembrane region" description="Helical" evidence="9">
    <location>
        <begin position="356"/>
        <end position="374"/>
    </location>
</feature>
<evidence type="ECO:0000259" key="10">
    <source>
        <dbReference type="Pfam" id="PF00999"/>
    </source>
</evidence>
<accession>A0A5E4PFY1</accession>
<dbReference type="PANTHER" id="PTHR42751:SF3">
    <property type="entry name" value="SODIUM_GLUTAMATE SYMPORTER"/>
    <property type="match status" value="1"/>
</dbReference>
<evidence type="ECO:0000313" key="11">
    <source>
        <dbReference type="EMBL" id="VVC75256.1"/>
    </source>
</evidence>
<keyword evidence="8 9" id="KW-0472">Membrane</keyword>